<dbReference type="EMBL" id="JAEUBG010005398">
    <property type="protein sequence ID" value="KAH3675604.1"/>
    <property type="molecule type" value="Genomic_DNA"/>
</dbReference>
<proteinExistence type="predicted"/>
<reference evidence="2" key="2">
    <citation type="submission" date="2021-01" db="EMBL/GenBank/DDBJ databases">
        <authorList>
            <person name="Schikora-Tamarit M.A."/>
        </authorList>
    </citation>
    <scope>NUCLEOTIDE SEQUENCE</scope>
    <source>
        <strain evidence="2">CBS2887</strain>
    </source>
</reference>
<name>A0A9P8TE91_WICPI</name>
<evidence type="ECO:0000256" key="1">
    <source>
        <dbReference type="SAM" id="MobiDB-lite"/>
    </source>
</evidence>
<feature type="compositionally biased region" description="Basic residues" evidence="1">
    <location>
        <begin position="318"/>
        <end position="327"/>
    </location>
</feature>
<accession>A0A9P8TE91</accession>
<feature type="region of interest" description="Disordered" evidence="1">
    <location>
        <begin position="251"/>
        <end position="396"/>
    </location>
</feature>
<gene>
    <name evidence="2" type="ORF">WICPIJ_009341</name>
</gene>
<feature type="region of interest" description="Disordered" evidence="1">
    <location>
        <begin position="192"/>
        <end position="214"/>
    </location>
</feature>
<evidence type="ECO:0000313" key="2">
    <source>
        <dbReference type="EMBL" id="KAH3675604.1"/>
    </source>
</evidence>
<evidence type="ECO:0000313" key="3">
    <source>
        <dbReference type="Proteomes" id="UP000774326"/>
    </source>
</evidence>
<feature type="compositionally biased region" description="Low complexity" evidence="1">
    <location>
        <begin position="9"/>
        <end position="32"/>
    </location>
</feature>
<comment type="caution">
    <text evidence="2">The sequence shown here is derived from an EMBL/GenBank/DDBJ whole genome shotgun (WGS) entry which is preliminary data.</text>
</comment>
<dbReference type="AlphaFoldDB" id="A0A9P8TE91"/>
<organism evidence="2 3">
    <name type="scientific">Wickerhamomyces pijperi</name>
    <name type="common">Yeast</name>
    <name type="synonym">Pichia pijperi</name>
    <dbReference type="NCBI Taxonomy" id="599730"/>
    <lineage>
        <taxon>Eukaryota</taxon>
        <taxon>Fungi</taxon>
        <taxon>Dikarya</taxon>
        <taxon>Ascomycota</taxon>
        <taxon>Saccharomycotina</taxon>
        <taxon>Saccharomycetes</taxon>
        <taxon>Phaffomycetales</taxon>
        <taxon>Wickerhamomycetaceae</taxon>
        <taxon>Wickerhamomyces</taxon>
    </lineage>
</organism>
<feature type="region of interest" description="Disordered" evidence="1">
    <location>
        <begin position="1"/>
        <end position="104"/>
    </location>
</feature>
<keyword evidence="3" id="KW-1185">Reference proteome</keyword>
<reference evidence="2" key="1">
    <citation type="journal article" date="2021" name="Open Biol.">
        <title>Shared evolutionary footprints suggest mitochondrial oxidative damage underlies multiple complex I losses in fungi.</title>
        <authorList>
            <person name="Schikora-Tamarit M.A."/>
            <person name="Marcet-Houben M."/>
            <person name="Nosek J."/>
            <person name="Gabaldon T."/>
        </authorList>
    </citation>
    <scope>NUCLEOTIDE SEQUENCE</scope>
    <source>
        <strain evidence="2">CBS2887</strain>
    </source>
</reference>
<dbReference type="Proteomes" id="UP000774326">
    <property type="component" value="Unassembled WGS sequence"/>
</dbReference>
<protein>
    <submittedName>
        <fullName evidence="2">Uncharacterized protein</fullName>
    </submittedName>
</protein>
<feature type="compositionally biased region" description="Polar residues" evidence="1">
    <location>
        <begin position="342"/>
        <end position="356"/>
    </location>
</feature>
<sequence length="482" mass="54117">MAPRLRNHNTNSEGGTTSNTSGNGTSTQSSQSTRRRYGDLIPRGSQRVADGSDSTPARKTVVELKPDSTYRNLRSKPIYFSKEQTPPATPGTPGTPDSSDESSAIQKRLEVLDLNSLASSSDNLGFVSSATDSMRKRLRSSGYLNNNSRVTKKVKADNTSIYSNSTNSSAFAQLEISNRTWDSGSALSAWNGINSQNKRDENENETNIEDHEGESIKRIEEVKLPEFSTDESQHLDLIIDEAITERRISLRKRQAVNPKPSSKPTASFKFKVNIQPDMPVRTTKDTKPSSGLQSSKDGRSIAAPKPEDTQASDSTSRKNYRKHQRNRKREDLVKRTKANIKNLPSYSSAEDSTSADSLEVRLMNEETQTQQQRRKSQTQPAAQDHNKESSKKNSTLIQQPKFSQEFLQRHGYGFFPLAGIKPKFERLSFKGLTYVYESSSGWKLRITKMEDEVYYIDCYDHAGTKIPSMNLNRFSLDFTTNH</sequence>